<keyword evidence="5" id="KW-1185">Reference proteome</keyword>
<dbReference type="Pfam" id="PF25963">
    <property type="entry name" value="Beta-barrel_AAEA"/>
    <property type="match status" value="1"/>
</dbReference>
<reference evidence="4" key="1">
    <citation type="submission" date="2020-09" db="EMBL/GenBank/DDBJ databases">
        <authorList>
            <person name="Yoon J.-W."/>
        </authorList>
    </citation>
    <scope>NUCLEOTIDE SEQUENCE</scope>
    <source>
        <strain evidence="4">KMU-158</strain>
    </source>
</reference>
<name>A0A927GVG1_9GAMM</name>
<accession>A0A927GVG1</accession>
<dbReference type="InterPro" id="IPR058634">
    <property type="entry name" value="AaeA-lik-b-barrel"/>
</dbReference>
<dbReference type="InterPro" id="IPR050739">
    <property type="entry name" value="MFP"/>
</dbReference>
<evidence type="ECO:0000313" key="4">
    <source>
        <dbReference type="EMBL" id="MBD2858631.1"/>
    </source>
</evidence>
<evidence type="ECO:0000259" key="3">
    <source>
        <dbReference type="Pfam" id="PF25963"/>
    </source>
</evidence>
<dbReference type="AlphaFoldDB" id="A0A927GVG1"/>
<dbReference type="GO" id="GO:0055085">
    <property type="term" value="P:transmembrane transport"/>
    <property type="evidence" value="ECO:0007669"/>
    <property type="project" value="InterPro"/>
</dbReference>
<dbReference type="Gene3D" id="1.10.287.470">
    <property type="entry name" value="Helix hairpin bin"/>
    <property type="match status" value="1"/>
</dbReference>
<dbReference type="EMBL" id="JACXLD010000003">
    <property type="protein sequence ID" value="MBD2858631.1"/>
    <property type="molecule type" value="Genomic_DNA"/>
</dbReference>
<comment type="caution">
    <text evidence="4">The sequence shown here is derived from an EMBL/GenBank/DDBJ whole genome shotgun (WGS) entry which is preliminary data.</text>
</comment>
<dbReference type="Gene3D" id="2.40.50.100">
    <property type="match status" value="1"/>
</dbReference>
<evidence type="ECO:0000313" key="5">
    <source>
        <dbReference type="Proteomes" id="UP000610558"/>
    </source>
</evidence>
<protein>
    <submittedName>
        <fullName evidence="4">HlyD family secretion protein</fullName>
    </submittedName>
</protein>
<organism evidence="4 5">
    <name type="scientific">Spongiibacter pelagi</name>
    <dbReference type="NCBI Taxonomy" id="2760804"/>
    <lineage>
        <taxon>Bacteria</taxon>
        <taxon>Pseudomonadati</taxon>
        <taxon>Pseudomonadota</taxon>
        <taxon>Gammaproteobacteria</taxon>
        <taxon>Cellvibrionales</taxon>
        <taxon>Spongiibacteraceae</taxon>
        <taxon>Spongiibacter</taxon>
    </lineage>
</organism>
<dbReference type="PANTHER" id="PTHR30386">
    <property type="entry name" value="MEMBRANE FUSION SUBUNIT OF EMRAB-TOLC MULTIDRUG EFFLUX PUMP"/>
    <property type="match status" value="1"/>
</dbReference>
<evidence type="ECO:0000256" key="1">
    <source>
        <dbReference type="ARBA" id="ARBA00009477"/>
    </source>
</evidence>
<proteinExistence type="inferred from homology"/>
<feature type="domain" description="Multidrug resistance protein MdtA-like barrel-sandwich hybrid" evidence="2">
    <location>
        <begin position="42"/>
        <end position="227"/>
    </location>
</feature>
<dbReference type="PANTHER" id="PTHR30386:SF24">
    <property type="entry name" value="MULTIDRUG RESISTANCE EFFLUX PUMP"/>
    <property type="match status" value="1"/>
</dbReference>
<dbReference type="SUPFAM" id="SSF111369">
    <property type="entry name" value="HlyD-like secretion proteins"/>
    <property type="match status" value="2"/>
</dbReference>
<dbReference type="Pfam" id="PF25917">
    <property type="entry name" value="BSH_RND"/>
    <property type="match status" value="1"/>
</dbReference>
<sequence>MNLWKGLVLLLVLVGGVAGLYAYDHYSARYPSTENAYIDATSVQVSAAVAGPVVAVNTASQRRIDSGQLLLEIDPLPYKLALLKAQSRLDLARRDVAEREAAVAAARASVAEVKVRLSNADKHWQRLKGLKREKYMSDDALEAAEAAFYRAQADLQVVKAKLAQAEARQQQQGALDSQVVEAQANVEQAEWELEQTRIVAPCDGITDTVGVHKGETVVGYKALFNVVCDQDFWVEANFKETDLARIQPGQQVDVSVDMYTGHAFHGVVETISPAAGGVFSLLPPQNASANWVKVTQRVPVRIRITDADQHFPLRIGSSAHVRVDTGSQGI</sequence>
<gene>
    <name evidence="4" type="ORF">IB286_06370</name>
</gene>
<evidence type="ECO:0000259" key="2">
    <source>
        <dbReference type="Pfam" id="PF25917"/>
    </source>
</evidence>
<dbReference type="RefSeq" id="WP_190763696.1">
    <property type="nucleotide sequence ID" value="NZ_JACXLD010000003.1"/>
</dbReference>
<dbReference type="Proteomes" id="UP000610558">
    <property type="component" value="Unassembled WGS sequence"/>
</dbReference>
<dbReference type="Gene3D" id="2.40.30.170">
    <property type="match status" value="1"/>
</dbReference>
<dbReference type="InterPro" id="IPR058625">
    <property type="entry name" value="MdtA-like_BSH"/>
</dbReference>
<feature type="domain" description="p-hydroxybenzoic acid efflux pump subunit AaeA-like beta-barrel" evidence="3">
    <location>
        <begin position="232"/>
        <end position="323"/>
    </location>
</feature>
<comment type="similarity">
    <text evidence="1">Belongs to the membrane fusion protein (MFP) (TC 8.A.1) family.</text>
</comment>